<feature type="region of interest" description="Disordered" evidence="1">
    <location>
        <begin position="81"/>
        <end position="106"/>
    </location>
</feature>
<dbReference type="EMBL" id="HACG01025139">
    <property type="protein sequence ID" value="CEK72004.1"/>
    <property type="molecule type" value="Transcribed_RNA"/>
</dbReference>
<protein>
    <submittedName>
        <fullName evidence="2">Uncharacterized protein</fullName>
    </submittedName>
</protein>
<proteinExistence type="predicted"/>
<feature type="compositionally biased region" description="Polar residues" evidence="1">
    <location>
        <begin position="95"/>
        <end position="106"/>
    </location>
</feature>
<feature type="compositionally biased region" description="Basic and acidic residues" evidence="1">
    <location>
        <begin position="81"/>
        <end position="94"/>
    </location>
</feature>
<sequence>LLNSCSFASFFEMESKQGSNPALRTHDELLKLAESIAAKRETFTDLLSQSAHADNMESFSEKSPKSLFSRQDKAEINIDKPVNKSNDHRFEEAQTSRNIPNTEDSNRATSYRVLNSLKQRYDISSSATMNSLIDNVATVDSSAIEIRPFVYNSSRTIARRFYKKE</sequence>
<name>A0A0B6ZTR0_9EUPU</name>
<feature type="non-terminal residue" evidence="2">
    <location>
        <position position="1"/>
    </location>
</feature>
<organism evidence="2">
    <name type="scientific">Arion vulgaris</name>
    <dbReference type="NCBI Taxonomy" id="1028688"/>
    <lineage>
        <taxon>Eukaryota</taxon>
        <taxon>Metazoa</taxon>
        <taxon>Spiralia</taxon>
        <taxon>Lophotrochozoa</taxon>
        <taxon>Mollusca</taxon>
        <taxon>Gastropoda</taxon>
        <taxon>Heterobranchia</taxon>
        <taxon>Euthyneura</taxon>
        <taxon>Panpulmonata</taxon>
        <taxon>Eupulmonata</taxon>
        <taxon>Stylommatophora</taxon>
        <taxon>Helicina</taxon>
        <taxon>Arionoidea</taxon>
        <taxon>Arionidae</taxon>
        <taxon>Arion</taxon>
    </lineage>
</organism>
<accession>A0A0B6ZTR0</accession>
<reference evidence="2" key="1">
    <citation type="submission" date="2014-12" db="EMBL/GenBank/DDBJ databases">
        <title>Insight into the proteome of Arion vulgaris.</title>
        <authorList>
            <person name="Aradska J."/>
            <person name="Bulat T."/>
            <person name="Smidak R."/>
            <person name="Sarate P."/>
            <person name="Gangsoo J."/>
            <person name="Sialana F."/>
            <person name="Bilban M."/>
            <person name="Lubec G."/>
        </authorList>
    </citation>
    <scope>NUCLEOTIDE SEQUENCE</scope>
    <source>
        <tissue evidence="2">Skin</tissue>
    </source>
</reference>
<evidence type="ECO:0000256" key="1">
    <source>
        <dbReference type="SAM" id="MobiDB-lite"/>
    </source>
</evidence>
<dbReference type="AlphaFoldDB" id="A0A0B6ZTR0"/>
<evidence type="ECO:0000313" key="2">
    <source>
        <dbReference type="EMBL" id="CEK72004.1"/>
    </source>
</evidence>
<gene>
    <name evidence="2" type="primary">ORF80717</name>
</gene>